<name>A0A8D9BDT1_9HEMI</name>
<dbReference type="EMBL" id="HBUF01625457">
    <property type="protein sequence ID" value="CAG6781980.1"/>
    <property type="molecule type" value="Transcribed_RNA"/>
</dbReference>
<proteinExistence type="predicted"/>
<evidence type="ECO:0000256" key="1">
    <source>
        <dbReference type="SAM" id="MobiDB-lite"/>
    </source>
</evidence>
<evidence type="ECO:0000313" key="2">
    <source>
        <dbReference type="EMBL" id="CAG6781981.1"/>
    </source>
</evidence>
<dbReference type="AlphaFoldDB" id="A0A8D9BDT1"/>
<organism evidence="2">
    <name type="scientific">Cacopsylla melanoneura</name>
    <dbReference type="NCBI Taxonomy" id="428564"/>
    <lineage>
        <taxon>Eukaryota</taxon>
        <taxon>Metazoa</taxon>
        <taxon>Ecdysozoa</taxon>
        <taxon>Arthropoda</taxon>
        <taxon>Hexapoda</taxon>
        <taxon>Insecta</taxon>
        <taxon>Pterygota</taxon>
        <taxon>Neoptera</taxon>
        <taxon>Paraneoptera</taxon>
        <taxon>Hemiptera</taxon>
        <taxon>Sternorrhyncha</taxon>
        <taxon>Psylloidea</taxon>
        <taxon>Psyllidae</taxon>
        <taxon>Psyllinae</taxon>
        <taxon>Cacopsylla</taxon>
    </lineage>
</organism>
<feature type="region of interest" description="Disordered" evidence="1">
    <location>
        <begin position="70"/>
        <end position="117"/>
    </location>
</feature>
<accession>A0A8D9BDT1</accession>
<reference evidence="2" key="1">
    <citation type="submission" date="2021-05" db="EMBL/GenBank/DDBJ databases">
        <authorList>
            <person name="Alioto T."/>
            <person name="Alioto T."/>
            <person name="Gomez Garrido J."/>
        </authorList>
    </citation>
    <scope>NUCLEOTIDE SEQUENCE</scope>
</reference>
<dbReference type="EMBL" id="HBUF01625458">
    <property type="protein sequence ID" value="CAG6781981.1"/>
    <property type="molecule type" value="Transcribed_RNA"/>
</dbReference>
<sequence length="117" mass="13002">MYFFFLSDYRSGTEEDLTELSGLLQEVLDLQREFVCLKKIKQTAQQVGMDAREDSALEALIQEVEEDCSIPLPVTSSSPDPSSSSPSVSSSSPSPVQPVLQSTENFRQQQTHSKKET</sequence>
<protein>
    <submittedName>
        <fullName evidence="2">Uncharacterized protein</fullName>
    </submittedName>
</protein>
<feature type="compositionally biased region" description="Low complexity" evidence="1">
    <location>
        <begin position="71"/>
        <end position="103"/>
    </location>
</feature>